<evidence type="ECO:0000256" key="6">
    <source>
        <dbReference type="ARBA" id="ARBA00022918"/>
    </source>
</evidence>
<dbReference type="GO" id="GO:0003676">
    <property type="term" value="F:nucleic acid binding"/>
    <property type="evidence" value="ECO:0007669"/>
    <property type="project" value="InterPro"/>
</dbReference>
<dbReference type="Gene3D" id="1.10.340.70">
    <property type="match status" value="1"/>
</dbReference>
<keyword evidence="2" id="KW-0548">Nucleotidyltransferase</keyword>
<dbReference type="Gene3D" id="3.30.70.270">
    <property type="match status" value="2"/>
</dbReference>
<evidence type="ECO:0000256" key="2">
    <source>
        <dbReference type="ARBA" id="ARBA00022695"/>
    </source>
</evidence>
<reference evidence="10" key="1">
    <citation type="submission" date="2017-03" db="EMBL/GenBank/DDBJ databases">
        <title>Phytopthora megakarya and P. palmivora, two closely related causual agents of cacao black pod achieved similar genome size and gene model numbers by different mechanisms.</title>
        <authorList>
            <person name="Ali S."/>
            <person name="Shao J."/>
            <person name="Larry D.J."/>
            <person name="Kronmiller B."/>
            <person name="Shen D."/>
            <person name="Strem M.D."/>
            <person name="Melnick R.L."/>
            <person name="Guiltinan M.J."/>
            <person name="Tyler B.M."/>
            <person name="Meinhardt L.W."/>
            <person name="Bailey B.A."/>
        </authorList>
    </citation>
    <scope>NUCLEOTIDE SEQUENCE [LARGE SCALE GENOMIC DNA]</scope>
    <source>
        <strain evidence="10">zdho120</strain>
    </source>
</reference>
<comment type="caution">
    <text evidence="9">The sequence shown here is derived from an EMBL/GenBank/DDBJ whole genome shotgun (WGS) entry which is preliminary data.</text>
</comment>
<protein>
    <submittedName>
        <fullName evidence="9">Reverse transcriptase</fullName>
    </submittedName>
</protein>
<keyword evidence="3" id="KW-0540">Nuclease</keyword>
<dbReference type="FunFam" id="1.10.340.70:FF:000001">
    <property type="entry name" value="Retrovirus-related Pol polyprotein from transposon gypsy-like Protein"/>
    <property type="match status" value="1"/>
</dbReference>
<dbReference type="InterPro" id="IPR050951">
    <property type="entry name" value="Retrovirus_Pol_polyprotein"/>
</dbReference>
<dbReference type="PROSITE" id="PS50994">
    <property type="entry name" value="INTEGRASE"/>
    <property type="match status" value="1"/>
</dbReference>
<dbReference type="SUPFAM" id="SSF56672">
    <property type="entry name" value="DNA/RNA polymerases"/>
    <property type="match status" value="1"/>
</dbReference>
<keyword evidence="6 9" id="KW-0695">RNA-directed DNA polymerase</keyword>
<dbReference type="GO" id="GO:0015074">
    <property type="term" value="P:DNA integration"/>
    <property type="evidence" value="ECO:0007669"/>
    <property type="project" value="InterPro"/>
</dbReference>
<evidence type="ECO:0000256" key="7">
    <source>
        <dbReference type="SAM" id="MobiDB-lite"/>
    </source>
</evidence>
<feature type="compositionally biased region" description="Basic and acidic residues" evidence="7">
    <location>
        <begin position="25"/>
        <end position="52"/>
    </location>
</feature>
<accession>A0A225WJZ3</accession>
<keyword evidence="5" id="KW-0378">Hydrolase</keyword>
<keyword evidence="1" id="KW-0808">Transferase</keyword>
<keyword evidence="10" id="KW-1185">Reference proteome</keyword>
<keyword evidence="4" id="KW-0255">Endonuclease</keyword>
<dbReference type="PANTHER" id="PTHR37984:SF5">
    <property type="entry name" value="PROTEIN NYNRIN-LIKE"/>
    <property type="match status" value="1"/>
</dbReference>
<dbReference type="InterPro" id="IPR043128">
    <property type="entry name" value="Rev_trsase/Diguanyl_cyclase"/>
</dbReference>
<proteinExistence type="predicted"/>
<dbReference type="InterPro" id="IPR043502">
    <property type="entry name" value="DNA/RNA_pol_sf"/>
</dbReference>
<dbReference type="InterPro" id="IPR012337">
    <property type="entry name" value="RNaseH-like_sf"/>
</dbReference>
<evidence type="ECO:0000313" key="10">
    <source>
        <dbReference type="Proteomes" id="UP000198211"/>
    </source>
</evidence>
<dbReference type="GO" id="GO:0016787">
    <property type="term" value="F:hydrolase activity"/>
    <property type="evidence" value="ECO:0007669"/>
    <property type="project" value="UniProtKB-KW"/>
</dbReference>
<dbReference type="AlphaFoldDB" id="A0A225WJZ3"/>
<dbReference type="InterPro" id="IPR041588">
    <property type="entry name" value="Integrase_H2C2"/>
</dbReference>
<feature type="domain" description="Integrase catalytic" evidence="8">
    <location>
        <begin position="979"/>
        <end position="1124"/>
    </location>
</feature>
<dbReference type="CDD" id="cd01647">
    <property type="entry name" value="RT_LTR"/>
    <property type="match status" value="1"/>
</dbReference>
<evidence type="ECO:0000256" key="4">
    <source>
        <dbReference type="ARBA" id="ARBA00022759"/>
    </source>
</evidence>
<dbReference type="Pfam" id="PF00078">
    <property type="entry name" value="RVT_1"/>
    <property type="match status" value="1"/>
</dbReference>
<dbReference type="Gene3D" id="3.30.420.10">
    <property type="entry name" value="Ribonuclease H-like superfamily/Ribonuclease H"/>
    <property type="match status" value="2"/>
</dbReference>
<dbReference type="GO" id="GO:0004519">
    <property type="term" value="F:endonuclease activity"/>
    <property type="evidence" value="ECO:0007669"/>
    <property type="project" value="UniProtKB-KW"/>
</dbReference>
<name>A0A225WJZ3_9STRA</name>
<dbReference type="Pfam" id="PF17917">
    <property type="entry name" value="RT_RNaseH"/>
    <property type="match status" value="1"/>
</dbReference>
<dbReference type="OrthoDB" id="120865at2759"/>
<dbReference type="PANTHER" id="PTHR37984">
    <property type="entry name" value="PROTEIN CBG26694"/>
    <property type="match status" value="1"/>
</dbReference>
<feature type="compositionally biased region" description="Basic and acidic residues" evidence="7">
    <location>
        <begin position="67"/>
        <end position="82"/>
    </location>
</feature>
<dbReference type="EMBL" id="NBNE01000651">
    <property type="protein sequence ID" value="OWZ18046.1"/>
    <property type="molecule type" value="Genomic_DNA"/>
</dbReference>
<evidence type="ECO:0000256" key="1">
    <source>
        <dbReference type="ARBA" id="ARBA00022679"/>
    </source>
</evidence>
<dbReference type="GO" id="GO:0003964">
    <property type="term" value="F:RNA-directed DNA polymerase activity"/>
    <property type="evidence" value="ECO:0007669"/>
    <property type="project" value="UniProtKB-KW"/>
</dbReference>
<organism evidence="9 10">
    <name type="scientific">Phytophthora megakarya</name>
    <dbReference type="NCBI Taxonomy" id="4795"/>
    <lineage>
        <taxon>Eukaryota</taxon>
        <taxon>Sar</taxon>
        <taxon>Stramenopiles</taxon>
        <taxon>Oomycota</taxon>
        <taxon>Peronosporomycetes</taxon>
        <taxon>Peronosporales</taxon>
        <taxon>Peronosporaceae</taxon>
        <taxon>Phytophthora</taxon>
    </lineage>
</organism>
<dbReference type="Proteomes" id="UP000198211">
    <property type="component" value="Unassembled WGS sequence"/>
</dbReference>
<evidence type="ECO:0000256" key="3">
    <source>
        <dbReference type="ARBA" id="ARBA00022722"/>
    </source>
</evidence>
<gene>
    <name evidence="9" type="ORF">PHMEG_0007932</name>
</gene>
<dbReference type="InterPro" id="IPR036397">
    <property type="entry name" value="RNaseH_sf"/>
</dbReference>
<evidence type="ECO:0000313" key="9">
    <source>
        <dbReference type="EMBL" id="OWZ18046.1"/>
    </source>
</evidence>
<dbReference type="InterPro" id="IPR041373">
    <property type="entry name" value="RT_RNaseH"/>
</dbReference>
<evidence type="ECO:0000256" key="5">
    <source>
        <dbReference type="ARBA" id="ARBA00022801"/>
    </source>
</evidence>
<evidence type="ECO:0000259" key="8">
    <source>
        <dbReference type="PROSITE" id="PS50994"/>
    </source>
</evidence>
<dbReference type="InterPro" id="IPR001584">
    <property type="entry name" value="Integrase_cat-core"/>
</dbReference>
<dbReference type="InterPro" id="IPR000477">
    <property type="entry name" value="RT_dom"/>
</dbReference>
<dbReference type="Pfam" id="PF17921">
    <property type="entry name" value="Integrase_H2C2"/>
    <property type="match status" value="1"/>
</dbReference>
<dbReference type="Gene3D" id="3.10.10.10">
    <property type="entry name" value="HIV Type 1 Reverse Transcriptase, subunit A, domain 1"/>
    <property type="match status" value="1"/>
</dbReference>
<feature type="region of interest" description="Disordered" evidence="7">
    <location>
        <begin position="1"/>
        <end position="98"/>
    </location>
</feature>
<dbReference type="SUPFAM" id="SSF53098">
    <property type="entry name" value="Ribonuclease H-like"/>
    <property type="match status" value="1"/>
</dbReference>
<sequence>MTERREYVDPQAILGRSKKPGNPQGEHHGRKVEAISTVSREDNTESTDRVQTRDAPSPKLEYGTRLGTEHGHGPDSGEEPKHGSHLKIGSTEEPDPGFKDIPEYQYVDEEVIFHEGSRISKSGVWKELTRRKLQRWKKRKWLIGKDNALPPAAKGVICDIDVGNARPVAQCVRKNSSQSREKLADLIRGLLSARKIRAQLGASRIAIIVKKNGVDIRLCVDYSLVNGLTQWMVYPMPLVTDLLEDLDMYRWNCSLDVASGFWVVPMTDRASLISEFITPFGLFEWLRMAFGLCNVPQIYQRLIDNALYGFWKLSPTDDARNIFKDGVPSKPGTHGGKAWDDLFEKVERLLEVCEDWHLSISVEKSEWGMSRVDYLGHEVSGNGLGAKPMNLEALAALDFPRTLKLLQSFLCSLNYYHRFIPDFAIFATPLYSLSARDFEERATNPETRDVEVWDYAERALTTLRSKIAATPMLKHFAADRQPVAVSAVLIQEHGGVYMPVKFTSRTLKPNKLNYSITEKEILALLRVLNECHNILVGKTIRVLTRHTTLGWLFRSKGLQGRLSPWAAILSPWQLEILRSVKGEEAILGALAVSITTRTNVDSALEDIAPRTRPSKTATISVLKIGPTESPYVISFDGSARVKREGGAFSAVAWQLLNWDVVKAASGYAEGLTVSEVDYRGMLLGLSLLEYLDVARLIICDDLNLVMDCKCPGLKQLRQQAWNALRERPEHEFLHVRRDWNASTDMLAGQTFQRQGGKNVHSVEGIEDLKTLNRLREVLQPTLPVSELETRGTDDPVAEIKTRGPDNERRGTGRVCPVTTWSIDASRQITRRQPEPLLDQVRTTQDEELWIANLKKFLSGDISELSKQEVKSCVKIAEQYEVGESGLLYYYVRGDESTEARDRIMKLVASETLRQDVLHHYHASLEGGHQGIGRTYQRVRRHFHWPGLFKSVQRHVGECVDCETGKDRPTIQGESPGNIVATYPFQVVAMDHIPSLPASHKGNTELLIWVDLFTGFVIAKASASRTVQTVAESYEEAVFRRFGASETIHHDREPGFMSDFFKAFNKPKGQRQRETLVYRPQANGAAERMVQTITRAIEMNIADNDQRDWDVYAERLTYALNTTHD</sequence>